<dbReference type="EMBL" id="JXYS01000027">
    <property type="protein sequence ID" value="KJF17941.1"/>
    <property type="molecule type" value="Genomic_DNA"/>
</dbReference>
<evidence type="ECO:0000256" key="1">
    <source>
        <dbReference type="SAM" id="Phobius"/>
    </source>
</evidence>
<evidence type="ECO:0000313" key="3">
    <source>
        <dbReference type="Proteomes" id="UP000032360"/>
    </source>
</evidence>
<proteinExistence type="predicted"/>
<keyword evidence="3" id="KW-1185">Reference proteome</keyword>
<dbReference type="Proteomes" id="UP000032360">
    <property type="component" value="Unassembled WGS sequence"/>
</dbReference>
<keyword evidence="1" id="KW-0472">Membrane</keyword>
<keyword evidence="1" id="KW-0812">Transmembrane</keyword>
<comment type="caution">
    <text evidence="2">The sequence shown here is derived from an EMBL/GenBank/DDBJ whole genome shotgun (WGS) entry which is preliminary data.</text>
</comment>
<dbReference type="RefSeq" id="WP_052604988.1">
    <property type="nucleotide sequence ID" value="NZ_JXYS01000027.1"/>
</dbReference>
<feature type="transmembrane region" description="Helical" evidence="1">
    <location>
        <begin position="96"/>
        <end position="120"/>
    </location>
</feature>
<evidence type="ECO:0000313" key="2">
    <source>
        <dbReference type="EMBL" id="KJF17941.1"/>
    </source>
</evidence>
<gene>
    <name evidence="2" type="ORF">AXFE_12260</name>
</gene>
<sequence>MPKGLVVQLGKTQIGKAQIGKTQIGKAQIGKAQIGKAQVDKVRVGMTNPCREAFPLPCHQIDKATCSFGGLLISHLFAPGVTRRNPPVEFELTRPAVVLFGSIPAVISFNVIGSVCIFIIRCFRRLFMKEANHRNG</sequence>
<reference evidence="2 3" key="1">
    <citation type="submission" date="2015-01" db="EMBL/GenBank/DDBJ databases">
        <title>Draft genome of the acidophilic iron oxidizer Acidithrix ferrooxidans strain Py-F3.</title>
        <authorList>
            <person name="Poehlein A."/>
            <person name="Eisen S."/>
            <person name="Schloemann M."/>
            <person name="Johnson B.D."/>
            <person name="Daniel R."/>
            <person name="Muehling M."/>
        </authorList>
    </citation>
    <scope>NUCLEOTIDE SEQUENCE [LARGE SCALE GENOMIC DNA]</scope>
    <source>
        <strain evidence="2 3">Py-F3</strain>
    </source>
</reference>
<keyword evidence="1" id="KW-1133">Transmembrane helix</keyword>
<protein>
    <submittedName>
        <fullName evidence="2">Uncharacterized protein</fullName>
    </submittedName>
</protein>
<dbReference type="AlphaFoldDB" id="A0A0D8HLI6"/>
<accession>A0A0D8HLI6</accession>
<organism evidence="2 3">
    <name type="scientific">Acidithrix ferrooxidans</name>
    <dbReference type="NCBI Taxonomy" id="1280514"/>
    <lineage>
        <taxon>Bacteria</taxon>
        <taxon>Bacillati</taxon>
        <taxon>Actinomycetota</taxon>
        <taxon>Acidimicrobiia</taxon>
        <taxon>Acidimicrobiales</taxon>
        <taxon>Acidimicrobiaceae</taxon>
        <taxon>Acidithrix</taxon>
    </lineage>
</organism>
<name>A0A0D8HLI6_9ACTN</name>